<dbReference type="SMART" id="SM00822">
    <property type="entry name" value="PKS_KR"/>
    <property type="match status" value="1"/>
</dbReference>
<dbReference type="Pfam" id="PF00106">
    <property type="entry name" value="adh_short"/>
    <property type="match status" value="1"/>
</dbReference>
<keyword evidence="2" id="KW-0560">Oxidoreductase</keyword>
<feature type="domain" description="Ketoreductase" evidence="4">
    <location>
        <begin position="7"/>
        <end position="196"/>
    </location>
</feature>
<dbReference type="InterPro" id="IPR036291">
    <property type="entry name" value="NAD(P)-bd_dom_sf"/>
</dbReference>
<dbReference type="NCBIfam" id="NF006123">
    <property type="entry name" value="PRK08267.1"/>
    <property type="match status" value="1"/>
</dbReference>
<proteinExistence type="inferred from homology"/>
<comment type="caution">
    <text evidence="5">The sequence shown here is derived from an EMBL/GenBank/DDBJ whole genome shotgun (WGS) entry which is preliminary data.</text>
</comment>
<keyword evidence="6" id="KW-1185">Reference proteome</keyword>
<evidence type="ECO:0000259" key="4">
    <source>
        <dbReference type="SMART" id="SM00822"/>
    </source>
</evidence>
<accession>A0ABW9FKQ4</accession>
<dbReference type="InterPro" id="IPR057326">
    <property type="entry name" value="KR_dom"/>
</dbReference>
<dbReference type="PRINTS" id="PR00081">
    <property type="entry name" value="GDHRDH"/>
</dbReference>
<sequence length="263" mass="28526">MAETPRPTVFVTGAAAGIGRATALQFARRGFFVGAYDIDEDGLGSLREEILAQGGRVRTGVLDVTDAEEWRTRLAEFTSGNGRLDVLINNAGVLASGHFEDLPLDAQRRMVDINVLGTMNGLYTAFPYLKETPGAQVVNLASASAIYGQPELATYSATKFAVRGLTEALELEWRGHDIRVFDVWPLFVRTGMIRGMSIGSTRSLGVRLTPEHVADAIVDATQQRRRFPKVHYPVGAQARLLAAASALSPAWLARLSNKVLSRA</sequence>
<protein>
    <submittedName>
        <fullName evidence="5">SDR family oxidoreductase</fullName>
    </submittedName>
</protein>
<reference evidence="5 6" key="1">
    <citation type="submission" date="2023-11" db="EMBL/GenBank/DDBJ databases">
        <authorList>
            <person name="Val-Calvo J."/>
            <person name="Scortti M."/>
            <person name="Vazquez-Boland J."/>
        </authorList>
    </citation>
    <scope>NUCLEOTIDE SEQUENCE [LARGE SCALE GENOMIC DNA]</scope>
    <source>
        <strain evidence="5 6">PAM 2766</strain>
    </source>
</reference>
<dbReference type="Proteomes" id="UP001629745">
    <property type="component" value="Unassembled WGS sequence"/>
</dbReference>
<comment type="similarity">
    <text evidence="1 3">Belongs to the short-chain dehydrogenases/reductases (SDR) family.</text>
</comment>
<evidence type="ECO:0000256" key="3">
    <source>
        <dbReference type="RuleBase" id="RU000363"/>
    </source>
</evidence>
<evidence type="ECO:0000313" key="5">
    <source>
        <dbReference type="EMBL" id="MFM1726057.1"/>
    </source>
</evidence>
<dbReference type="SUPFAM" id="SSF51735">
    <property type="entry name" value="NAD(P)-binding Rossmann-fold domains"/>
    <property type="match status" value="1"/>
</dbReference>
<dbReference type="PANTHER" id="PTHR44196">
    <property type="entry name" value="DEHYDROGENASE/REDUCTASE SDR FAMILY MEMBER 7B"/>
    <property type="match status" value="1"/>
</dbReference>
<dbReference type="PRINTS" id="PR00080">
    <property type="entry name" value="SDRFAMILY"/>
</dbReference>
<name>A0ABW9FKQ4_9NOCA</name>
<organism evidence="5 6">
    <name type="scientific">Rhodococcus parequi</name>
    <dbReference type="NCBI Taxonomy" id="3137122"/>
    <lineage>
        <taxon>Bacteria</taxon>
        <taxon>Bacillati</taxon>
        <taxon>Actinomycetota</taxon>
        <taxon>Actinomycetes</taxon>
        <taxon>Mycobacteriales</taxon>
        <taxon>Nocardiaceae</taxon>
        <taxon>Rhodococcus</taxon>
    </lineage>
</organism>
<evidence type="ECO:0000256" key="2">
    <source>
        <dbReference type="ARBA" id="ARBA00023002"/>
    </source>
</evidence>
<dbReference type="InterPro" id="IPR002347">
    <property type="entry name" value="SDR_fam"/>
</dbReference>
<evidence type="ECO:0000313" key="6">
    <source>
        <dbReference type="Proteomes" id="UP001629745"/>
    </source>
</evidence>
<dbReference type="EMBL" id="JBDLNV010000008">
    <property type="protein sequence ID" value="MFM1726057.1"/>
    <property type="molecule type" value="Genomic_DNA"/>
</dbReference>
<gene>
    <name evidence="5" type="ORF">ABEU20_004681</name>
</gene>
<dbReference type="RefSeq" id="WP_420166506.1">
    <property type="nucleotide sequence ID" value="NZ_JBDLNV010000008.1"/>
</dbReference>
<dbReference type="PANTHER" id="PTHR44196:SF1">
    <property type="entry name" value="DEHYDROGENASE_REDUCTASE SDR FAMILY MEMBER 7B"/>
    <property type="match status" value="1"/>
</dbReference>
<evidence type="ECO:0000256" key="1">
    <source>
        <dbReference type="ARBA" id="ARBA00006484"/>
    </source>
</evidence>
<dbReference type="Gene3D" id="3.40.50.720">
    <property type="entry name" value="NAD(P)-binding Rossmann-like Domain"/>
    <property type="match status" value="1"/>
</dbReference>